<sequence length="479" mass="53804">MDTSPIPMLKAFLPKVPLMGKTAVFHTLGFSQHSKYWDLRTELTINVLRSFITDSPPRPLSQLQRMSIKGPEIKGRIWISKVTMPKPKEDDVRTKLFKAIEGLREDGSGMRGFKEPDLMSVEAEWTGYRAGATKDSNELKISEEEKYREIMKEVESSTTVLYFHGGAYYLMDPATHRPTTKKLAKITKGRCLSIRYRLAPQHPFPTALLDALVSYLTLLYPPPSSFHTPVLPQHIVFAGDSAGGNLSLALLQTILELNRQNLKITWNGSEREIPVPAGVATCSPWADITHSSPSCETNQKFDYLPSLAEANNSSRYPPDNIWPASPPRKNLYAEDSVLTHPLVSPLSAKSWKGSCPLYIETGQELLTDEARQVACKAAKQGVKVVYEEYETMPHCFAMVLETLPASRMFFESWATFIKMAVERQSEIVTKGRTVKPKSLETLNVDVEKLSGRSDEEVLRCMRERVRVMSGEVPDPIAKL</sequence>
<dbReference type="PANTHER" id="PTHR48081:SF25">
    <property type="entry name" value="PUTATIVE (AFU_ORTHOLOGUE AFUA_3G11560)-RELATED"/>
    <property type="match status" value="1"/>
</dbReference>
<dbReference type="PANTHER" id="PTHR48081">
    <property type="entry name" value="AB HYDROLASE SUPERFAMILY PROTEIN C4A8.06C"/>
    <property type="match status" value="1"/>
</dbReference>
<dbReference type="STRING" id="914237.A0A1E1JW11"/>
<dbReference type="EMBL" id="FJUW01000003">
    <property type="protein sequence ID" value="CZS89911.1"/>
    <property type="molecule type" value="Genomic_DNA"/>
</dbReference>
<gene>
    <name evidence="4" type="ORF">RCO7_02381</name>
</gene>
<keyword evidence="5" id="KW-1185">Reference proteome</keyword>
<dbReference type="InterPro" id="IPR029058">
    <property type="entry name" value="AB_hydrolase_fold"/>
</dbReference>
<dbReference type="Proteomes" id="UP000178129">
    <property type="component" value="Unassembled WGS sequence"/>
</dbReference>
<dbReference type="InterPro" id="IPR013094">
    <property type="entry name" value="AB_hydrolase_3"/>
</dbReference>
<reference evidence="5" key="1">
    <citation type="submission" date="2016-03" db="EMBL/GenBank/DDBJ databases">
        <authorList>
            <person name="Ploux O."/>
        </authorList>
    </citation>
    <scope>NUCLEOTIDE SEQUENCE [LARGE SCALE GENOMIC DNA]</scope>
    <source>
        <strain evidence="5">UK7</strain>
    </source>
</reference>
<proteinExistence type="inferred from homology"/>
<evidence type="ECO:0000313" key="5">
    <source>
        <dbReference type="Proteomes" id="UP000178129"/>
    </source>
</evidence>
<dbReference type="Gene3D" id="3.40.50.1820">
    <property type="entry name" value="alpha/beta hydrolase"/>
    <property type="match status" value="1"/>
</dbReference>
<dbReference type="Pfam" id="PF07859">
    <property type="entry name" value="Abhydrolase_3"/>
    <property type="match status" value="1"/>
</dbReference>
<dbReference type="GO" id="GO:0016787">
    <property type="term" value="F:hydrolase activity"/>
    <property type="evidence" value="ECO:0007669"/>
    <property type="project" value="UniProtKB-KW"/>
</dbReference>
<protein>
    <submittedName>
        <fullName evidence="4">Related to acetyl-hydrolase</fullName>
    </submittedName>
</protein>
<comment type="caution">
    <text evidence="4">The sequence shown here is derived from an EMBL/GenBank/DDBJ whole genome shotgun (WGS) entry which is preliminary data.</text>
</comment>
<dbReference type="InterPro" id="IPR050300">
    <property type="entry name" value="GDXG_lipolytic_enzyme"/>
</dbReference>
<keyword evidence="2" id="KW-0378">Hydrolase</keyword>
<evidence type="ECO:0000313" key="4">
    <source>
        <dbReference type="EMBL" id="CZS89911.1"/>
    </source>
</evidence>
<dbReference type="PROSITE" id="PS01173">
    <property type="entry name" value="LIPASE_GDXG_HIS"/>
    <property type="match status" value="1"/>
</dbReference>
<feature type="domain" description="Alpha/beta hydrolase fold-3" evidence="3">
    <location>
        <begin position="160"/>
        <end position="397"/>
    </location>
</feature>
<dbReference type="InterPro" id="IPR002168">
    <property type="entry name" value="Lipase_GDXG_HIS_AS"/>
</dbReference>
<evidence type="ECO:0000259" key="3">
    <source>
        <dbReference type="Pfam" id="PF07859"/>
    </source>
</evidence>
<evidence type="ECO:0000256" key="1">
    <source>
        <dbReference type="ARBA" id="ARBA00010515"/>
    </source>
</evidence>
<evidence type="ECO:0000256" key="2">
    <source>
        <dbReference type="ARBA" id="ARBA00022801"/>
    </source>
</evidence>
<organism evidence="4 5">
    <name type="scientific">Rhynchosporium graminicola</name>
    <dbReference type="NCBI Taxonomy" id="2792576"/>
    <lineage>
        <taxon>Eukaryota</taxon>
        <taxon>Fungi</taxon>
        <taxon>Dikarya</taxon>
        <taxon>Ascomycota</taxon>
        <taxon>Pezizomycotina</taxon>
        <taxon>Leotiomycetes</taxon>
        <taxon>Helotiales</taxon>
        <taxon>Ploettnerulaceae</taxon>
        <taxon>Rhynchosporium</taxon>
    </lineage>
</organism>
<comment type="similarity">
    <text evidence="1">Belongs to the 'GDXG' lipolytic enzyme family.</text>
</comment>
<name>A0A1E1JW11_9HELO</name>
<dbReference type="AlphaFoldDB" id="A0A1E1JW11"/>
<dbReference type="InParanoid" id="A0A1E1JW11"/>
<accession>A0A1E1JW11</accession>
<dbReference type="SUPFAM" id="SSF53474">
    <property type="entry name" value="alpha/beta-Hydrolases"/>
    <property type="match status" value="1"/>
</dbReference>